<dbReference type="GO" id="GO:0006886">
    <property type="term" value="P:intracellular protein transport"/>
    <property type="evidence" value="ECO:0007669"/>
    <property type="project" value="InterPro"/>
</dbReference>
<protein>
    <submittedName>
        <fullName evidence="12">Putative vesicle transport v-snare protein</fullName>
    </submittedName>
</protein>
<keyword evidence="6 10" id="KW-1133">Transmembrane helix</keyword>
<evidence type="ECO:0000256" key="10">
    <source>
        <dbReference type="SAM" id="Phobius"/>
    </source>
</evidence>
<dbReference type="GO" id="GO:0031201">
    <property type="term" value="C:SNARE complex"/>
    <property type="evidence" value="ECO:0007669"/>
    <property type="project" value="EnsemblFungi"/>
</dbReference>
<evidence type="ECO:0000259" key="11">
    <source>
        <dbReference type="SMART" id="SM00397"/>
    </source>
</evidence>
<reference evidence="12 13" key="1">
    <citation type="submission" date="2015-05" db="EMBL/GenBank/DDBJ databases">
        <title>Distinctive expansion of gene families associated with plant cell wall degradation and secondary metabolism in the genomes of grapevine trunk pathogens.</title>
        <authorList>
            <person name="Lawrence D.P."/>
            <person name="Travadon R."/>
            <person name="Rolshausen P.E."/>
            <person name="Baumgartner K."/>
        </authorList>
    </citation>
    <scope>NUCLEOTIDE SEQUENCE [LARGE SCALE GENOMIC DNA]</scope>
    <source>
        <strain evidence="12">DA912</strain>
    </source>
</reference>
<dbReference type="SUPFAM" id="SSF47661">
    <property type="entry name" value="t-snare proteins"/>
    <property type="match status" value="1"/>
</dbReference>
<feature type="coiled-coil region" evidence="9">
    <location>
        <begin position="43"/>
        <end position="103"/>
    </location>
</feature>
<dbReference type="OrthoDB" id="430637at2759"/>
<accession>A0A0G2FD96</accession>
<dbReference type="GO" id="GO:0005829">
    <property type="term" value="C:cytosol"/>
    <property type="evidence" value="ECO:0007669"/>
    <property type="project" value="GOC"/>
</dbReference>
<feature type="domain" description="T-SNARE coiled-coil homology" evidence="11">
    <location>
        <begin position="128"/>
        <end position="195"/>
    </location>
</feature>
<dbReference type="SMART" id="SM00397">
    <property type="entry name" value="t_SNARE"/>
    <property type="match status" value="1"/>
</dbReference>
<dbReference type="PANTHER" id="PTHR21230">
    <property type="entry name" value="VESICLE TRANSPORT V-SNARE PROTEIN VTI1-RELATED"/>
    <property type="match status" value="1"/>
</dbReference>
<dbReference type="Gene3D" id="1.20.58.400">
    <property type="entry name" value="t-snare proteins"/>
    <property type="match status" value="1"/>
</dbReference>
<evidence type="ECO:0000256" key="1">
    <source>
        <dbReference type="ARBA" id="ARBA00004211"/>
    </source>
</evidence>
<dbReference type="AlphaFoldDB" id="A0A0G2FD96"/>
<keyword evidence="13" id="KW-1185">Reference proteome</keyword>
<comment type="similarity">
    <text evidence="2">Belongs to the VTI1 family.</text>
</comment>
<dbReference type="FunFam" id="1.20.5.110:FF:000002">
    <property type="entry name" value="Vesicle transport through interaction with t-SNAREsB"/>
    <property type="match status" value="1"/>
</dbReference>
<dbReference type="GO" id="GO:0048280">
    <property type="term" value="P:vesicle fusion with Golgi apparatus"/>
    <property type="evidence" value="ECO:0007669"/>
    <property type="project" value="TreeGrafter"/>
</dbReference>
<dbReference type="Pfam" id="PF12352">
    <property type="entry name" value="V-SNARE_C"/>
    <property type="match status" value="1"/>
</dbReference>
<keyword evidence="7 9" id="KW-0175">Coiled coil</keyword>
<keyword evidence="8 10" id="KW-0472">Membrane</keyword>
<evidence type="ECO:0000313" key="12">
    <source>
        <dbReference type="EMBL" id="KKY32139.1"/>
    </source>
</evidence>
<evidence type="ECO:0000256" key="9">
    <source>
        <dbReference type="SAM" id="Coils"/>
    </source>
</evidence>
<dbReference type="PANTHER" id="PTHR21230:SF26">
    <property type="entry name" value="VESICLE TRANSPORT THROUGH INTERACTION WITH T-SNARES HOMOLOG 1A"/>
    <property type="match status" value="1"/>
</dbReference>
<comment type="caution">
    <text evidence="12">The sequence shown here is derived from an EMBL/GenBank/DDBJ whole genome shotgun (WGS) entry which is preliminary data.</text>
</comment>
<evidence type="ECO:0000256" key="2">
    <source>
        <dbReference type="ARBA" id="ARBA00006108"/>
    </source>
</evidence>
<evidence type="ECO:0000256" key="3">
    <source>
        <dbReference type="ARBA" id="ARBA00022448"/>
    </source>
</evidence>
<evidence type="ECO:0000313" key="13">
    <source>
        <dbReference type="Proteomes" id="UP000034680"/>
    </source>
</evidence>
<dbReference type="GO" id="GO:0005484">
    <property type="term" value="F:SNAP receptor activity"/>
    <property type="evidence" value="ECO:0007669"/>
    <property type="project" value="EnsemblFungi"/>
</dbReference>
<sequence length="239" mass="27140">MSNPLDTDAGSELFESYSAEFRLVQADLQQKLDQIPELSGEPRKAAISQAERALEEAEELLGQMQLEKQNIPTSARTKANQRFRDMQTTIDQSQRKLRALAEDRSALFGARERYSDDPNDVQLEQRQQLLQGSDRLDRSTQRLKASQRLANETEAIGASTLADLHRQRETIQHTNDTLLDSEGYVDRSVKTLRGMARRMATNRVITIAIITILVLLIVAVIFSKFRYLSQNADTRKATF</sequence>
<dbReference type="Gene3D" id="1.20.5.110">
    <property type="match status" value="1"/>
</dbReference>
<gene>
    <name evidence="12" type="ORF">UCDDA912_g07918</name>
</gene>
<name>A0A0G2FD96_9PEZI</name>
<dbReference type="GO" id="GO:0000149">
    <property type="term" value="F:SNARE binding"/>
    <property type="evidence" value="ECO:0007669"/>
    <property type="project" value="TreeGrafter"/>
</dbReference>
<evidence type="ECO:0000256" key="7">
    <source>
        <dbReference type="ARBA" id="ARBA00023054"/>
    </source>
</evidence>
<dbReference type="InterPro" id="IPR010989">
    <property type="entry name" value="SNARE"/>
</dbReference>
<keyword evidence="3" id="KW-0813">Transport</keyword>
<evidence type="ECO:0000256" key="6">
    <source>
        <dbReference type="ARBA" id="ARBA00022989"/>
    </source>
</evidence>
<dbReference type="GO" id="GO:0007036">
    <property type="term" value="P:vacuolar calcium ion homeostasis"/>
    <property type="evidence" value="ECO:0007669"/>
    <property type="project" value="EnsemblFungi"/>
</dbReference>
<dbReference type="GO" id="GO:0016236">
    <property type="term" value="P:macroautophagy"/>
    <property type="evidence" value="ECO:0007669"/>
    <property type="project" value="EnsemblFungi"/>
</dbReference>
<organism evidence="12 13">
    <name type="scientific">Diaporthe ampelina</name>
    <dbReference type="NCBI Taxonomy" id="1214573"/>
    <lineage>
        <taxon>Eukaryota</taxon>
        <taxon>Fungi</taxon>
        <taxon>Dikarya</taxon>
        <taxon>Ascomycota</taxon>
        <taxon>Pezizomycotina</taxon>
        <taxon>Sordariomycetes</taxon>
        <taxon>Sordariomycetidae</taxon>
        <taxon>Diaporthales</taxon>
        <taxon>Diaporthaceae</taxon>
        <taxon>Diaporthe</taxon>
    </lineage>
</organism>
<dbReference type="GO" id="GO:0005774">
    <property type="term" value="C:vacuolar membrane"/>
    <property type="evidence" value="ECO:0007669"/>
    <property type="project" value="EnsemblFungi"/>
</dbReference>
<dbReference type="GO" id="GO:0006891">
    <property type="term" value="P:intra-Golgi vesicle-mediated transport"/>
    <property type="evidence" value="ECO:0007669"/>
    <property type="project" value="EnsemblFungi"/>
</dbReference>
<dbReference type="GO" id="GO:0042144">
    <property type="term" value="P:vacuole fusion, non-autophagic"/>
    <property type="evidence" value="ECO:0007669"/>
    <property type="project" value="EnsemblFungi"/>
</dbReference>
<dbReference type="InterPro" id="IPR000727">
    <property type="entry name" value="T_SNARE_dom"/>
</dbReference>
<dbReference type="STRING" id="1214573.A0A0G2FD96"/>
<dbReference type="GO" id="GO:0006896">
    <property type="term" value="P:Golgi to vacuole transport"/>
    <property type="evidence" value="ECO:0007669"/>
    <property type="project" value="EnsemblFungi"/>
</dbReference>
<dbReference type="InterPro" id="IPR038407">
    <property type="entry name" value="v-SNARE_N_sf"/>
</dbReference>
<dbReference type="GO" id="GO:0042147">
    <property type="term" value="P:retrograde transport, endosome to Golgi"/>
    <property type="evidence" value="ECO:0007669"/>
    <property type="project" value="TreeGrafter"/>
</dbReference>
<dbReference type="EMBL" id="LCUC01000340">
    <property type="protein sequence ID" value="KKY32139.1"/>
    <property type="molecule type" value="Genomic_DNA"/>
</dbReference>
<reference evidence="12 13" key="2">
    <citation type="submission" date="2015-05" db="EMBL/GenBank/DDBJ databases">
        <authorList>
            <person name="Morales-Cruz A."/>
            <person name="Amrine K.C."/>
            <person name="Cantu D."/>
        </authorList>
    </citation>
    <scope>NUCLEOTIDE SEQUENCE [LARGE SCALE GENOMIC DNA]</scope>
    <source>
        <strain evidence="12">DA912</strain>
    </source>
</reference>
<dbReference type="Pfam" id="PF05008">
    <property type="entry name" value="V-SNARE"/>
    <property type="match status" value="1"/>
</dbReference>
<feature type="transmembrane region" description="Helical" evidence="10">
    <location>
        <begin position="200"/>
        <end position="222"/>
    </location>
</feature>
<dbReference type="GO" id="GO:0005789">
    <property type="term" value="C:endoplasmic reticulum membrane"/>
    <property type="evidence" value="ECO:0007669"/>
    <property type="project" value="TreeGrafter"/>
</dbReference>
<dbReference type="GO" id="GO:0031902">
    <property type="term" value="C:late endosome membrane"/>
    <property type="evidence" value="ECO:0007669"/>
    <property type="project" value="TreeGrafter"/>
</dbReference>
<proteinExistence type="inferred from homology"/>
<dbReference type="Proteomes" id="UP000034680">
    <property type="component" value="Unassembled WGS sequence"/>
</dbReference>
<dbReference type="SUPFAM" id="SSF58038">
    <property type="entry name" value="SNARE fusion complex"/>
    <property type="match status" value="1"/>
</dbReference>
<dbReference type="GO" id="GO:0000139">
    <property type="term" value="C:Golgi membrane"/>
    <property type="evidence" value="ECO:0007669"/>
    <property type="project" value="EnsemblFungi"/>
</dbReference>
<keyword evidence="4 10" id="KW-0812">Transmembrane</keyword>
<keyword evidence="5" id="KW-0653">Protein transport</keyword>
<comment type="subcellular location">
    <subcellularLocation>
        <location evidence="1">Membrane</location>
        <topology evidence="1">Single-pass type IV membrane protein</topology>
    </subcellularLocation>
</comment>
<dbReference type="InterPro" id="IPR007705">
    <property type="entry name" value="Vesicle_trsprt_v-SNARE_N"/>
</dbReference>
<evidence type="ECO:0000256" key="8">
    <source>
        <dbReference type="ARBA" id="ARBA00023136"/>
    </source>
</evidence>
<evidence type="ECO:0000256" key="5">
    <source>
        <dbReference type="ARBA" id="ARBA00022927"/>
    </source>
</evidence>
<evidence type="ECO:0000256" key="4">
    <source>
        <dbReference type="ARBA" id="ARBA00022692"/>
    </source>
</evidence>
<dbReference type="CDD" id="cd15862">
    <property type="entry name" value="SNARE_Vti1"/>
    <property type="match status" value="1"/>
</dbReference>
<dbReference type="GO" id="GO:0012507">
    <property type="term" value="C:ER to Golgi transport vesicle membrane"/>
    <property type="evidence" value="ECO:0007669"/>
    <property type="project" value="TreeGrafter"/>
</dbReference>